<keyword evidence="2" id="KW-0677">Repeat</keyword>
<dbReference type="AlphaFoldDB" id="S8C1X9"/>
<dbReference type="InterPro" id="IPR051362">
    <property type="entry name" value="WD_repeat_creC_regulators"/>
</dbReference>
<dbReference type="InterPro" id="IPR015943">
    <property type="entry name" value="WD40/YVTN_repeat-like_dom_sf"/>
</dbReference>
<dbReference type="OrthoDB" id="3367at2759"/>
<evidence type="ECO:0000313" key="5">
    <source>
        <dbReference type="Proteomes" id="UP000015453"/>
    </source>
</evidence>
<comment type="caution">
    <text evidence="4">The sequence shown here is derived from an EMBL/GenBank/DDBJ whole genome shotgun (WGS) entry which is preliminary data.</text>
</comment>
<evidence type="ECO:0000256" key="3">
    <source>
        <dbReference type="SAM" id="MobiDB-lite"/>
    </source>
</evidence>
<accession>S8C1X9</accession>
<name>S8C1X9_9LAMI</name>
<dbReference type="PANTHER" id="PTHR14107:SF16">
    <property type="entry name" value="AT02583P"/>
    <property type="match status" value="1"/>
</dbReference>
<dbReference type="InterPro" id="IPR036322">
    <property type="entry name" value="WD40_repeat_dom_sf"/>
</dbReference>
<evidence type="ECO:0000256" key="1">
    <source>
        <dbReference type="ARBA" id="ARBA00022574"/>
    </source>
</evidence>
<protein>
    <submittedName>
        <fullName evidence="4">Uncharacterized protein</fullName>
    </submittedName>
</protein>
<feature type="non-terminal residue" evidence="4">
    <location>
        <position position="1"/>
    </location>
</feature>
<feature type="compositionally biased region" description="Polar residues" evidence="3">
    <location>
        <begin position="57"/>
        <end position="73"/>
    </location>
</feature>
<gene>
    <name evidence="4" type="ORF">M569_16404</name>
</gene>
<dbReference type="Proteomes" id="UP000015453">
    <property type="component" value="Unassembled WGS sequence"/>
</dbReference>
<organism evidence="4 5">
    <name type="scientific">Genlisea aurea</name>
    <dbReference type="NCBI Taxonomy" id="192259"/>
    <lineage>
        <taxon>Eukaryota</taxon>
        <taxon>Viridiplantae</taxon>
        <taxon>Streptophyta</taxon>
        <taxon>Embryophyta</taxon>
        <taxon>Tracheophyta</taxon>
        <taxon>Spermatophyta</taxon>
        <taxon>Magnoliopsida</taxon>
        <taxon>eudicotyledons</taxon>
        <taxon>Gunneridae</taxon>
        <taxon>Pentapetalae</taxon>
        <taxon>asterids</taxon>
        <taxon>lamiids</taxon>
        <taxon>Lamiales</taxon>
        <taxon>Lentibulariaceae</taxon>
        <taxon>Genlisea</taxon>
    </lineage>
</organism>
<keyword evidence="5" id="KW-1185">Reference proteome</keyword>
<feature type="region of interest" description="Disordered" evidence="3">
    <location>
        <begin position="51"/>
        <end position="84"/>
    </location>
</feature>
<sequence>VSGVAFDSFWQPPNPDDGAENAVYRFGSVGQDCRLLLWDLELDELVVPVRRPPGGSPTFSAGSQSAHWDTAASSGCPVGSLQPAPGIRDVPKLSPVVMHHAHNEPLSGLNFTPESILTVCREGYIKIWTRPASGEGSSDSSS</sequence>
<evidence type="ECO:0000256" key="2">
    <source>
        <dbReference type="ARBA" id="ARBA00022737"/>
    </source>
</evidence>
<keyword evidence="1" id="KW-0853">WD repeat</keyword>
<dbReference type="EMBL" id="AUSU01009243">
    <property type="protein sequence ID" value="EPS58411.1"/>
    <property type="molecule type" value="Genomic_DNA"/>
</dbReference>
<dbReference type="PANTHER" id="PTHR14107">
    <property type="entry name" value="WD REPEAT PROTEIN"/>
    <property type="match status" value="1"/>
</dbReference>
<reference evidence="4 5" key="1">
    <citation type="journal article" date="2013" name="BMC Genomics">
        <title>The miniature genome of a carnivorous plant Genlisea aurea contains a low number of genes and short non-coding sequences.</title>
        <authorList>
            <person name="Leushkin E.V."/>
            <person name="Sutormin R.A."/>
            <person name="Nabieva E.R."/>
            <person name="Penin A.A."/>
            <person name="Kondrashov A.S."/>
            <person name="Logacheva M.D."/>
        </authorList>
    </citation>
    <scope>NUCLEOTIDE SEQUENCE [LARGE SCALE GENOMIC DNA]</scope>
</reference>
<dbReference type="Gene3D" id="2.130.10.10">
    <property type="entry name" value="YVTN repeat-like/Quinoprotein amine dehydrogenase"/>
    <property type="match status" value="1"/>
</dbReference>
<proteinExistence type="predicted"/>
<evidence type="ECO:0000313" key="4">
    <source>
        <dbReference type="EMBL" id="EPS58411.1"/>
    </source>
</evidence>
<dbReference type="SUPFAM" id="SSF50978">
    <property type="entry name" value="WD40 repeat-like"/>
    <property type="match status" value="1"/>
</dbReference>
<feature type="non-terminal residue" evidence="4">
    <location>
        <position position="142"/>
    </location>
</feature>